<evidence type="ECO:0000313" key="17">
    <source>
        <dbReference type="Proteomes" id="UP001187343"/>
    </source>
</evidence>
<dbReference type="InterPro" id="IPR034363">
    <property type="entry name" value="eIF3B_RRM"/>
</dbReference>
<evidence type="ECO:0000256" key="13">
    <source>
        <dbReference type="SAM" id="MobiDB-lite"/>
    </source>
</evidence>
<dbReference type="PANTHER" id="PTHR14068">
    <property type="entry name" value="EUKARYOTIC TRANSLATION INITIATION FACTOR 3 EIF3 -RELATED"/>
    <property type="match status" value="1"/>
</dbReference>
<feature type="region of interest" description="Disordered" evidence="13">
    <location>
        <begin position="804"/>
        <end position="831"/>
    </location>
</feature>
<evidence type="ECO:0000256" key="10">
    <source>
        <dbReference type="ARBA" id="ARBA00057145"/>
    </source>
</evidence>
<dbReference type="InterPro" id="IPR015943">
    <property type="entry name" value="WD40/YVTN_repeat-like_dom_sf"/>
</dbReference>
<dbReference type="GO" id="GO:0005852">
    <property type="term" value="C:eukaryotic translation initiation factor 3 complex"/>
    <property type="evidence" value="ECO:0007669"/>
    <property type="project" value="UniProtKB-UniRule"/>
</dbReference>
<dbReference type="Proteomes" id="UP001187343">
    <property type="component" value="Unassembled WGS sequence"/>
</dbReference>
<evidence type="ECO:0000256" key="2">
    <source>
        <dbReference type="ARBA" id="ARBA00004606"/>
    </source>
</evidence>
<protein>
    <recommendedName>
        <fullName evidence="12">Eukaryotic translation initiation factor 3 subunit B</fullName>
        <shortName evidence="12">eIF3b</shortName>
    </recommendedName>
    <alternativeName>
        <fullName evidence="12">Eukaryotic translation initiation factor 3 subunit 9</fullName>
    </alternativeName>
    <alternativeName>
        <fullName evidence="12">eIF-3-eta</fullName>
    </alternativeName>
</protein>
<comment type="caution">
    <text evidence="16">The sequence shown here is derived from an EMBL/GenBank/DDBJ whole genome shotgun (WGS) entry which is preliminary data.</text>
</comment>
<evidence type="ECO:0000256" key="12">
    <source>
        <dbReference type="HAMAP-Rule" id="MF_03001"/>
    </source>
</evidence>
<dbReference type="FunFam" id="3.30.70.330:FF:000164">
    <property type="entry name" value="Eukaryotic translation initiation factor 3 subunit B"/>
    <property type="match status" value="1"/>
</dbReference>
<keyword evidence="5" id="KW-0853">WD repeat</keyword>
<comment type="similarity">
    <text evidence="12">Belongs to the eIF-3 subunit B family.</text>
</comment>
<evidence type="ECO:0000256" key="14">
    <source>
        <dbReference type="SAM" id="Phobius"/>
    </source>
</evidence>
<organism evidence="16 17">
    <name type="scientific">Cirrhinus molitorella</name>
    <name type="common">mud carp</name>
    <dbReference type="NCBI Taxonomy" id="172907"/>
    <lineage>
        <taxon>Eukaryota</taxon>
        <taxon>Metazoa</taxon>
        <taxon>Chordata</taxon>
        <taxon>Craniata</taxon>
        <taxon>Vertebrata</taxon>
        <taxon>Euteleostomi</taxon>
        <taxon>Actinopterygii</taxon>
        <taxon>Neopterygii</taxon>
        <taxon>Teleostei</taxon>
        <taxon>Ostariophysi</taxon>
        <taxon>Cypriniformes</taxon>
        <taxon>Cyprinidae</taxon>
        <taxon>Labeoninae</taxon>
        <taxon>Labeonini</taxon>
        <taxon>Cirrhinus</taxon>
    </lineage>
</organism>
<dbReference type="GO" id="GO:0003723">
    <property type="term" value="F:RNA binding"/>
    <property type="evidence" value="ECO:0007669"/>
    <property type="project" value="UniProtKB-UniRule"/>
</dbReference>
<keyword evidence="7 12" id="KW-0694">RNA-binding</keyword>
<comment type="function">
    <text evidence="12">RNA-binding component of the eukaryotic translation initiation factor 3 (eIF-3) complex, which is involved in protein synthesis of a specialized repertoire of mRNAs and, together with other initiation factors, stimulates binding of mRNA and methionyl-tRNAi to the 40S ribosome. The eIF-3 complex specifically targets and initiates translation of a subset of mRNAs involved in cell proliferation.</text>
</comment>
<evidence type="ECO:0000256" key="11">
    <source>
        <dbReference type="ARBA" id="ARBA00065212"/>
    </source>
</evidence>
<keyword evidence="6" id="KW-0677">Repeat</keyword>
<dbReference type="GO" id="GO:0031369">
    <property type="term" value="F:translation initiation factor binding"/>
    <property type="evidence" value="ECO:0007669"/>
    <property type="project" value="InterPro"/>
</dbReference>
<dbReference type="Pfam" id="PF03567">
    <property type="entry name" value="Sulfotransfer_2"/>
    <property type="match status" value="1"/>
</dbReference>
<reference evidence="16" key="1">
    <citation type="submission" date="2023-08" db="EMBL/GenBank/DDBJ databases">
        <title>Chromosome-level Genome Assembly of mud carp (Cirrhinus molitorella).</title>
        <authorList>
            <person name="Liu H."/>
        </authorList>
    </citation>
    <scope>NUCLEOTIDE SEQUENCE</scope>
    <source>
        <strain evidence="16">Prfri</strain>
        <tissue evidence="16">Muscle</tissue>
    </source>
</reference>
<dbReference type="InterPro" id="IPR012677">
    <property type="entry name" value="Nucleotide-bd_a/b_plait_sf"/>
</dbReference>
<dbReference type="CDD" id="cd12278">
    <property type="entry name" value="RRM_eIF3B"/>
    <property type="match status" value="1"/>
</dbReference>
<feature type="compositionally biased region" description="Basic and acidic residues" evidence="13">
    <location>
        <begin position="819"/>
        <end position="831"/>
    </location>
</feature>
<evidence type="ECO:0000256" key="8">
    <source>
        <dbReference type="ARBA" id="ARBA00022917"/>
    </source>
</evidence>
<dbReference type="InterPro" id="IPR011400">
    <property type="entry name" value="EIF3B"/>
</dbReference>
<feature type="region of interest" description="Disordered" evidence="13">
    <location>
        <begin position="1"/>
        <end position="22"/>
    </location>
</feature>
<dbReference type="FunFam" id="2.130.10.10:FF:001855">
    <property type="entry name" value="Eukaryotic translation initiation factor 3 subunit B"/>
    <property type="match status" value="1"/>
</dbReference>
<comment type="function">
    <text evidence="10">RNA-binding component of the eukaryotic translation initiation factor 3 (eIF-3) complex, which is required for several steps in the initiation of protein synthesis. The eIF-3 complex associates with the 40S ribosome and facilitates the recruitment of eIF-1, eIF-1A, eIF-2:GTP:methionyl-tRNAi and eIF-5 to form the 43S pre-initiation complex (43S PIC). The eIF-3 complex stimulates mRNA recruitment to the 43S PIC and scanning of the mRNA for AUG recognition. The eIF-3 complex is also required for disassembly and recycling of post-termination ribosomal complexes and subsequently prevents premature joining of the 40S and 60S ribosomal subunits prior to initiation. The eIF-3 complex specifically targets and initiates translation of a subset of mRNAs involved in cell proliferation, including cell cycling, differentiation and apoptosis, and uses different modes of RNA stem-loop binding to exert either translational activation or repression.</text>
</comment>
<evidence type="ECO:0000256" key="9">
    <source>
        <dbReference type="ARBA" id="ARBA00022968"/>
    </source>
</evidence>
<evidence type="ECO:0000256" key="4">
    <source>
        <dbReference type="ARBA" id="ARBA00022540"/>
    </source>
</evidence>
<evidence type="ECO:0000259" key="15">
    <source>
        <dbReference type="PROSITE" id="PS50102"/>
    </source>
</evidence>
<dbReference type="Gene3D" id="2.130.10.10">
    <property type="entry name" value="YVTN repeat-like/Quinoprotein amine dehydrogenase"/>
    <property type="match status" value="1"/>
</dbReference>
<feature type="region of interest" description="Disordered" evidence="13">
    <location>
        <begin position="765"/>
        <end position="787"/>
    </location>
</feature>
<evidence type="ECO:0000256" key="3">
    <source>
        <dbReference type="ARBA" id="ARBA00022490"/>
    </source>
</evidence>
<feature type="domain" description="RRM" evidence="15">
    <location>
        <begin position="47"/>
        <end position="130"/>
    </location>
</feature>
<proteinExistence type="inferred from homology"/>
<dbReference type="Pfam" id="PF08662">
    <property type="entry name" value="eIF2A"/>
    <property type="match status" value="1"/>
</dbReference>
<dbReference type="GO" id="GO:0003743">
    <property type="term" value="F:translation initiation factor activity"/>
    <property type="evidence" value="ECO:0007669"/>
    <property type="project" value="UniProtKB-UniRule"/>
</dbReference>
<dbReference type="FunFam" id="2.130.10.10:FF:000489">
    <property type="entry name" value="Eukaryotic translation initiation factor 3 subunit B"/>
    <property type="match status" value="1"/>
</dbReference>
<feature type="transmembrane region" description="Helical" evidence="14">
    <location>
        <begin position="728"/>
        <end position="748"/>
    </location>
</feature>
<keyword evidence="4 12" id="KW-0396">Initiation factor</keyword>
<dbReference type="Gene3D" id="3.30.70.330">
    <property type="match status" value="1"/>
</dbReference>
<dbReference type="SMART" id="SM00360">
    <property type="entry name" value="RRM"/>
    <property type="match status" value="1"/>
</dbReference>
<evidence type="ECO:0000256" key="6">
    <source>
        <dbReference type="ARBA" id="ARBA00022737"/>
    </source>
</evidence>
<comment type="subcellular location">
    <subcellularLocation>
        <location evidence="1">Cytoplasm</location>
        <location evidence="1">Stress granule</location>
    </subcellularLocation>
    <subcellularLocation>
        <location evidence="2">Membrane</location>
        <topology evidence="2">Single-pass type II membrane protein</topology>
    </subcellularLocation>
</comment>
<feature type="compositionally biased region" description="Basic and acidic residues" evidence="13">
    <location>
        <begin position="775"/>
        <end position="786"/>
    </location>
</feature>
<dbReference type="InterPro" id="IPR013979">
    <property type="entry name" value="TIF_beta_prop-like"/>
</dbReference>
<dbReference type="Pfam" id="PF00076">
    <property type="entry name" value="RRM_1"/>
    <property type="match status" value="1"/>
</dbReference>
<dbReference type="GO" id="GO:0010494">
    <property type="term" value="C:cytoplasmic stress granule"/>
    <property type="evidence" value="ECO:0007669"/>
    <property type="project" value="UniProtKB-SubCell"/>
</dbReference>
<dbReference type="InterPro" id="IPR005331">
    <property type="entry name" value="Sulfotransferase"/>
</dbReference>
<keyword evidence="8 12" id="KW-0648">Protein biosynthesis</keyword>
<keyword evidence="14" id="KW-0472">Membrane</keyword>
<keyword evidence="3 12" id="KW-0963">Cytoplasm</keyword>
<dbReference type="PROSITE" id="PS50102">
    <property type="entry name" value="RRM"/>
    <property type="match status" value="1"/>
</dbReference>
<dbReference type="GO" id="GO:0008146">
    <property type="term" value="F:sulfotransferase activity"/>
    <property type="evidence" value="ECO:0007669"/>
    <property type="project" value="InterPro"/>
</dbReference>
<keyword evidence="17" id="KW-1185">Reference proteome</keyword>
<keyword evidence="9" id="KW-0735">Signal-anchor</keyword>
<evidence type="ECO:0000256" key="1">
    <source>
        <dbReference type="ARBA" id="ARBA00004210"/>
    </source>
</evidence>
<dbReference type="InterPro" id="IPR035979">
    <property type="entry name" value="RBD_domain_sf"/>
</dbReference>
<keyword evidence="14" id="KW-0812">Transmembrane</keyword>
<dbReference type="GO" id="GO:0033290">
    <property type="term" value="C:eukaryotic 48S preinitiation complex"/>
    <property type="evidence" value="ECO:0007669"/>
    <property type="project" value="UniProtKB-UniRule"/>
</dbReference>
<sequence>MEAEMEYDDEEEPSFSDPEDFVDDISDQELLGDVLRDKPQEADGIDSVIVVDNVPQVGPDRLDKLKNVVHKIFSKFGKITNEFYPDADGKTKGYIFLEYSSPSHAHEAVKNADGYKLDKQHTFRVNLFTDFDKYMSICDEWEIPEKQPFKDFGNLRHWMEDPDCRDQYSVIYDSGERTGIFANDVKEPIEVEERARWTETYVRWSPKGTYLATFHQRGIALWGGEKFKQIQRFSHQGVQLIDFSPCERYVVTFSPLMDTKDDPQAIIIWDVLTGQKKRGFHCESSAHWPIFKWSPDGKFFARMTQDTLSIYETPSMGLLDKKSLRINGIKDFSWSPGDNIIAFWVPEDKDIPARVTLMQLPSRNEMRVRNLFNVVDCKLHWQKNGDYLCVKVDRTPKGTQGVVTNFEIFRMREKQVPVDVVEMKEGIIAFAWEPNGSKFAVLHGESPRINASFYHVKNNGKIDLIKMFDKQQANSIFWSPQGQFLVLAGLRSMNGALAFVDTSDCTMMNIAEHYMASDVEWDPTGRYVVTSVSWWSHKVDNAFWLWTFQGRLLQKNNKERFCQLLWRPRPPSLLTQEQIKLIKKDLKKYSKIFEQKDRLSQSKASKELVDKRRTMMEDYRKYRERAMDMYNEQRHLRLDLRGGVDTDELDSNICNSNSSIRFFSGGVWTSIDEKLRDPPIRVFLVIISQVPFNTDYDECSLGCRLCNGVEVRMAHSQSKSTKMGKSRLFRIFMIVGAVFMILLIIIYWDDVGASNFYLHTTISGPHPSRLSPQSRPEKKVEEDKESSFLTDIDAFVNQFLEGTADPTEQVRGEPPPGDPHNHSSEKSEEKFVPRREWKIHLTPIDPEKKQMQESRKQLIQDVCGNRSYFDFPGKNRTFDDIPNKELDHLIVDDRHGIIYCYVPKVACTNWKRIMIVLSESLLLDGVPYQDPLDVPQELIHNSSLHFTFNKFWKRYGKFSRHLMKIKLKKYTKFLFVRDPFVRLISAYRNKFEQENEDFYKRFAVVMLRKYSNYTDPPASVVDAFAAGIRPSFSNFVQYLLDPNTEKEMPFNEHWRQIYRLCHPCQINYDFVGKLETLDEDAEHLLRILRVDNVVEFPQSHRNRTVSSWEQDWFASIPLESRKELYRLYEADFKLFGYSRPEKLLHK</sequence>
<dbReference type="InterPro" id="IPR000504">
    <property type="entry name" value="RRM_dom"/>
</dbReference>
<dbReference type="SUPFAM" id="SSF54928">
    <property type="entry name" value="RNA-binding domain, RBD"/>
    <property type="match status" value="1"/>
</dbReference>
<evidence type="ECO:0000256" key="5">
    <source>
        <dbReference type="ARBA" id="ARBA00022574"/>
    </source>
</evidence>
<name>A0AA88U0N1_9TELE</name>
<gene>
    <name evidence="12" type="primary">EIF3B</name>
    <name evidence="12" type="synonym">EIF3S9</name>
    <name evidence="16" type="ORF">Q8A67_000959</name>
</gene>
<keyword evidence="14" id="KW-1133">Transmembrane helix</keyword>
<dbReference type="GO" id="GO:0016020">
    <property type="term" value="C:membrane"/>
    <property type="evidence" value="ECO:0007669"/>
    <property type="project" value="UniProtKB-SubCell"/>
</dbReference>
<accession>A0AA88U0N1</accession>
<dbReference type="SUPFAM" id="SSF69322">
    <property type="entry name" value="Tricorn protease domain 2"/>
    <property type="match status" value="1"/>
</dbReference>
<dbReference type="AlphaFoldDB" id="A0AA88U0N1"/>
<dbReference type="EMBL" id="JAUYZG010000001">
    <property type="protein sequence ID" value="KAK2916585.1"/>
    <property type="molecule type" value="Genomic_DNA"/>
</dbReference>
<comment type="subunit">
    <text evidence="11">Component of the eukaryotic translation initiation factor 3 (eIF-3) complex, which is composed of 13 subunits: EIF3A, EIF3B, EIF3C, EIF3D, EIF3E, EIF3F, EIF3G, EIF3H, EIF3I, EIF3J, EIF3K, EIF3L and EIF3M. The eIF-3 complex appears to include 3 stable modules: module A is composed of EIF3A, EIF3B, EIF3G and EIF3I; module B is composed of EIF3F, EIF3H, and EIF3M; and module C is composed of EIF3C, EIF3D, EIF3E, EIF3K and EIF3L. EIF3C of module C binds EIF3B of module A and EIF3H of module B, thereby linking the three modules. EIF3J is a labile subunit that binds to the eIF-3 complex via EIF3B. The eIF-3 complex interacts with RPS6KB1 under conditions of nutrient depletion. Mitogenic stimulation leads to binding and activation of a complex composed of MTOR and RPTOR, leading to phosphorylation and release of RPS6KB1 and binding of EIF4B to eIF-3. Also interacts with UPF2 and HNRPD. Interacts with METTL3. Interacts with DDX3X.</text>
</comment>
<dbReference type="HAMAP" id="MF_03001">
    <property type="entry name" value="eIF3b"/>
    <property type="match status" value="1"/>
</dbReference>
<evidence type="ECO:0000313" key="16">
    <source>
        <dbReference type="EMBL" id="KAK2916585.1"/>
    </source>
</evidence>
<dbReference type="GO" id="GO:0001732">
    <property type="term" value="P:formation of cytoplasmic translation initiation complex"/>
    <property type="evidence" value="ECO:0007669"/>
    <property type="project" value="UniProtKB-UniRule"/>
</dbReference>
<evidence type="ECO:0000256" key="7">
    <source>
        <dbReference type="ARBA" id="ARBA00022884"/>
    </source>
</evidence>
<dbReference type="GO" id="GO:0016282">
    <property type="term" value="C:eukaryotic 43S preinitiation complex"/>
    <property type="evidence" value="ECO:0007669"/>
    <property type="project" value="UniProtKB-UniRule"/>
</dbReference>
<dbReference type="PANTHER" id="PTHR14068:SF0">
    <property type="entry name" value="EUKARYOTIC TRANSLATION INITIATION FACTOR 3 SUBUNIT B"/>
    <property type="match status" value="1"/>
</dbReference>